<dbReference type="STRING" id="1921010.MMIC_P2100"/>
<feature type="transmembrane region" description="Helical" evidence="1">
    <location>
        <begin position="155"/>
        <end position="174"/>
    </location>
</feature>
<accession>A0A1L8CQC0</accession>
<keyword evidence="3" id="KW-1185">Reference proteome</keyword>
<feature type="transmembrane region" description="Helical" evidence="1">
    <location>
        <begin position="183"/>
        <end position="201"/>
    </location>
</feature>
<evidence type="ECO:0008006" key="4">
    <source>
        <dbReference type="Google" id="ProtNLM"/>
    </source>
</evidence>
<organism evidence="2 3">
    <name type="scientific">Mariprofundus micogutta</name>
    <dbReference type="NCBI Taxonomy" id="1921010"/>
    <lineage>
        <taxon>Bacteria</taxon>
        <taxon>Pseudomonadati</taxon>
        <taxon>Pseudomonadota</taxon>
        <taxon>Candidatius Mariprofundia</taxon>
        <taxon>Mariprofundales</taxon>
        <taxon>Mariprofundaceae</taxon>
        <taxon>Mariprofundus</taxon>
    </lineage>
</organism>
<name>A0A1L8CQC0_9PROT</name>
<evidence type="ECO:0000313" key="3">
    <source>
        <dbReference type="Proteomes" id="UP000231632"/>
    </source>
</evidence>
<keyword evidence="1" id="KW-0812">Transmembrane</keyword>
<evidence type="ECO:0000313" key="2">
    <source>
        <dbReference type="EMBL" id="GAV21120.1"/>
    </source>
</evidence>
<comment type="caution">
    <text evidence="2">The sequence shown here is derived from an EMBL/GenBank/DDBJ whole genome shotgun (WGS) entry which is preliminary data.</text>
</comment>
<keyword evidence="1" id="KW-1133">Transmembrane helix</keyword>
<reference evidence="2 3" key="1">
    <citation type="journal article" date="2017" name="Arch. Microbiol.">
        <title>Mariprofundus micogutta sp. nov., a novel iron-oxidizing zetaproteobacterium isolated from a deep-sea hydrothermal field at the Bayonnaise knoll of the Izu-Ogasawara arc, and a description of Mariprofundales ord. nov. and Zetaproteobacteria classis nov.</title>
        <authorList>
            <person name="Makita H."/>
            <person name="Tanaka E."/>
            <person name="Mitsunobu S."/>
            <person name="Miyazaki M."/>
            <person name="Nunoura T."/>
            <person name="Uematsu K."/>
            <person name="Takaki Y."/>
            <person name="Nishi S."/>
            <person name="Shimamura S."/>
            <person name="Takai K."/>
        </authorList>
    </citation>
    <scope>NUCLEOTIDE SEQUENCE [LARGE SCALE GENOMIC DNA]</scope>
    <source>
        <strain evidence="2 3">ET2</strain>
    </source>
</reference>
<protein>
    <recommendedName>
        <fullName evidence="4">Elongation factor-1 alpha</fullName>
    </recommendedName>
</protein>
<sequence length="246" mass="27471">MPHYRRFSDASVSEKILDTMFLITIGLGYLFALAHTYFSHEGRDGQVGLSVEDVKIAYYGEHQQTRLGAALNGGMDANLETPEQKQVIVDWIEGGTDKDEFENKIAPILNNNCIGCHSLEAEMGLPPLTSYEEVKTLTRADTGASVESLVRVSHIHLFGIAFILFFVGRIFILCEMPVMIKRVTVAVPFLAILVDILSWYITKYIPGFAFVVVLAGGLMGISLTIQILVSMYQMWLYKPDVEPIEM</sequence>
<dbReference type="AlphaFoldDB" id="A0A1L8CQC0"/>
<dbReference type="RefSeq" id="WP_072660426.1">
    <property type="nucleotide sequence ID" value="NZ_BDFD01000021.1"/>
</dbReference>
<dbReference type="OrthoDB" id="282780at2"/>
<feature type="transmembrane region" description="Helical" evidence="1">
    <location>
        <begin position="20"/>
        <end position="38"/>
    </location>
</feature>
<proteinExistence type="predicted"/>
<gene>
    <name evidence="2" type="ORF">MMIC_P2100</name>
</gene>
<keyword evidence="1" id="KW-0472">Membrane</keyword>
<dbReference type="EMBL" id="BDFD01000021">
    <property type="protein sequence ID" value="GAV21120.1"/>
    <property type="molecule type" value="Genomic_DNA"/>
</dbReference>
<dbReference type="Proteomes" id="UP000231632">
    <property type="component" value="Unassembled WGS sequence"/>
</dbReference>
<feature type="transmembrane region" description="Helical" evidence="1">
    <location>
        <begin position="207"/>
        <end position="229"/>
    </location>
</feature>
<evidence type="ECO:0000256" key="1">
    <source>
        <dbReference type="SAM" id="Phobius"/>
    </source>
</evidence>